<dbReference type="Pfam" id="PF07801">
    <property type="entry name" value="DUF1647"/>
    <property type="match status" value="1"/>
</dbReference>
<reference evidence="1 2" key="1">
    <citation type="submission" date="2018-11" db="EMBL/GenBank/DDBJ databases">
        <authorList>
            <consortium name="Pathogen Informatics"/>
        </authorList>
    </citation>
    <scope>NUCLEOTIDE SEQUENCE [LARGE SCALE GENOMIC DNA]</scope>
</reference>
<protein>
    <submittedName>
        <fullName evidence="3">FRG domain-containing protein</fullName>
    </submittedName>
</protein>
<keyword evidence="2" id="KW-1185">Reference proteome</keyword>
<name>A0A183GLG0_HELPZ</name>
<evidence type="ECO:0000313" key="3">
    <source>
        <dbReference type="WBParaSite" id="HPBE_0002353001-mRNA-1"/>
    </source>
</evidence>
<dbReference type="OrthoDB" id="10053392at2759"/>
<organism evidence="2 3">
    <name type="scientific">Heligmosomoides polygyrus</name>
    <name type="common">Parasitic roundworm</name>
    <dbReference type="NCBI Taxonomy" id="6339"/>
    <lineage>
        <taxon>Eukaryota</taxon>
        <taxon>Metazoa</taxon>
        <taxon>Ecdysozoa</taxon>
        <taxon>Nematoda</taxon>
        <taxon>Chromadorea</taxon>
        <taxon>Rhabditida</taxon>
        <taxon>Rhabditina</taxon>
        <taxon>Rhabditomorpha</taxon>
        <taxon>Strongyloidea</taxon>
        <taxon>Heligmosomidae</taxon>
        <taxon>Heligmosomoides</taxon>
    </lineage>
</organism>
<dbReference type="PANTHER" id="PTHR31389:SF4">
    <property type="entry name" value="LD39211P"/>
    <property type="match status" value="1"/>
</dbReference>
<dbReference type="PANTHER" id="PTHR31389">
    <property type="entry name" value="LD39211P"/>
    <property type="match status" value="1"/>
</dbReference>
<dbReference type="InterPro" id="IPR012444">
    <property type="entry name" value="DUF1647"/>
</dbReference>
<evidence type="ECO:0000313" key="1">
    <source>
        <dbReference type="EMBL" id="VDP39401.1"/>
    </source>
</evidence>
<dbReference type="AlphaFoldDB" id="A0A183GLG0"/>
<dbReference type="EMBL" id="UZAH01035165">
    <property type="protein sequence ID" value="VDP39401.1"/>
    <property type="molecule type" value="Genomic_DNA"/>
</dbReference>
<dbReference type="Proteomes" id="UP000050761">
    <property type="component" value="Unassembled WGS sequence"/>
</dbReference>
<accession>A0A3P8D682</accession>
<evidence type="ECO:0000313" key="2">
    <source>
        <dbReference type="Proteomes" id="UP000050761"/>
    </source>
</evidence>
<dbReference type="WBParaSite" id="HPBE_0002353001-mRNA-1">
    <property type="protein sequence ID" value="HPBE_0002353001-mRNA-1"/>
    <property type="gene ID" value="HPBE_0002353001"/>
</dbReference>
<accession>A0A183GLG0</accession>
<reference evidence="3" key="2">
    <citation type="submission" date="2019-09" db="UniProtKB">
        <authorList>
            <consortium name="WormBaseParasite"/>
        </authorList>
    </citation>
    <scope>IDENTIFICATION</scope>
</reference>
<sequence length="280" mass="32831">MDSDGAPYDFCYHLPENESIHGRRFSCEHVARMKSLGLLGHVLPDRLTVSDIENPVFVTAFSYNHQSEAINLAEFTERSSQIEHILSKLYNKGNIQEFNFVEFRSFNFSLYPSYVSQLTEYRWKPIIIAETLAEFGAIWYMDSSVVFTKSNLRHVYALITCRKGSLQRMPLKSVSERDLRESRTPHESGWDIEQWKQNVKECRKVRLVLLLPLSRLRKSETYNFIPTNFDEIRKPKAKMYEAGFVFAVRTRDVIQKIVRWYVVSNGIMMEKEFTQISISN</sequence>
<gene>
    <name evidence="1" type="ORF">HPBE_LOCUS23527</name>
</gene>
<proteinExistence type="predicted"/>